<dbReference type="PROSITE" id="PS50202">
    <property type="entry name" value="MSP"/>
    <property type="match status" value="1"/>
</dbReference>
<evidence type="ECO:0000313" key="5">
    <source>
        <dbReference type="EMBL" id="CRK92777.1"/>
    </source>
</evidence>
<dbReference type="Pfam" id="PF00635">
    <property type="entry name" value="Motile_Sperm"/>
    <property type="match status" value="1"/>
</dbReference>
<keyword evidence="6" id="KW-1185">Reference proteome</keyword>
<proteinExistence type="predicted"/>
<dbReference type="InterPro" id="IPR013783">
    <property type="entry name" value="Ig-like_fold"/>
</dbReference>
<dbReference type="GO" id="GO:0140284">
    <property type="term" value="C:endoplasmic reticulum-endosome membrane contact site"/>
    <property type="evidence" value="ECO:0007669"/>
    <property type="project" value="TreeGrafter"/>
</dbReference>
<sequence length="258" mass="28765">MQRVHFANNISESPSPLSELSTSSFDTRPDMLQLSPADTIIFQKSNSNDLTGNVHILNVSQKALTYKVKTTAPDKYRVRPSSGTLSSMTSVNINVVVQKGQQIQPINKDKFLVMCMVLPEGQPLTNDEVSNMWKEVSANSSEVEQHRLKCAIPTGITTATINNPDMSSETFTEAGIINVLSNDISHNGMKQSVSQSQQHLHATINQLNESLNQLNQQIKAQHSLQWMSIFMFIVISIVIVYILKIEIQNSNSQYCIDK</sequence>
<gene>
    <name evidence="5" type="ORF">CLUMA_CG006279</name>
</gene>
<dbReference type="AlphaFoldDB" id="A0A1J1I334"/>
<evidence type="ECO:0000256" key="1">
    <source>
        <dbReference type="SAM" id="Coils"/>
    </source>
</evidence>
<feature type="compositionally biased region" description="Low complexity" evidence="2">
    <location>
        <begin position="11"/>
        <end position="23"/>
    </location>
</feature>
<name>A0A1J1I334_9DIPT</name>
<dbReference type="SUPFAM" id="SSF49354">
    <property type="entry name" value="PapD-like"/>
    <property type="match status" value="1"/>
</dbReference>
<keyword evidence="3" id="KW-1133">Transmembrane helix</keyword>
<feature type="coiled-coil region" evidence="1">
    <location>
        <begin position="197"/>
        <end position="224"/>
    </location>
</feature>
<dbReference type="PANTHER" id="PTHR46384:SF1">
    <property type="entry name" value="MOTILE SPERM DOMAIN-CONTAINING PROTEIN 2"/>
    <property type="match status" value="1"/>
</dbReference>
<dbReference type="InterPro" id="IPR008962">
    <property type="entry name" value="PapD-like_sf"/>
</dbReference>
<feature type="domain" description="MSP" evidence="4">
    <location>
        <begin position="31"/>
        <end position="151"/>
    </location>
</feature>
<dbReference type="InterPro" id="IPR053012">
    <property type="entry name" value="ER-organelle_contact"/>
</dbReference>
<dbReference type="Proteomes" id="UP000183832">
    <property type="component" value="Unassembled WGS sequence"/>
</dbReference>
<dbReference type="Gene3D" id="2.60.40.10">
    <property type="entry name" value="Immunoglobulins"/>
    <property type="match status" value="1"/>
</dbReference>
<dbReference type="STRING" id="568069.A0A1J1I334"/>
<evidence type="ECO:0000259" key="4">
    <source>
        <dbReference type="PROSITE" id="PS50202"/>
    </source>
</evidence>
<evidence type="ECO:0000256" key="3">
    <source>
        <dbReference type="SAM" id="Phobius"/>
    </source>
</evidence>
<dbReference type="InterPro" id="IPR000535">
    <property type="entry name" value="MSP_dom"/>
</dbReference>
<dbReference type="OrthoDB" id="75724at2759"/>
<keyword evidence="3" id="KW-0472">Membrane</keyword>
<accession>A0A1J1I334</accession>
<protein>
    <submittedName>
        <fullName evidence="5">CLUMA_CG006279, isoform A</fullName>
    </submittedName>
</protein>
<keyword evidence="3" id="KW-0812">Transmembrane</keyword>
<reference evidence="5 6" key="1">
    <citation type="submission" date="2015-04" db="EMBL/GenBank/DDBJ databases">
        <authorList>
            <person name="Syromyatnikov M.Y."/>
            <person name="Popov V.N."/>
        </authorList>
    </citation>
    <scope>NUCLEOTIDE SEQUENCE [LARGE SCALE GENOMIC DNA]</scope>
</reference>
<dbReference type="GO" id="GO:0012505">
    <property type="term" value="C:endomembrane system"/>
    <property type="evidence" value="ECO:0007669"/>
    <property type="project" value="TreeGrafter"/>
</dbReference>
<evidence type="ECO:0000313" key="6">
    <source>
        <dbReference type="Proteomes" id="UP000183832"/>
    </source>
</evidence>
<evidence type="ECO:0000256" key="2">
    <source>
        <dbReference type="SAM" id="MobiDB-lite"/>
    </source>
</evidence>
<feature type="region of interest" description="Disordered" evidence="2">
    <location>
        <begin position="1"/>
        <end position="23"/>
    </location>
</feature>
<dbReference type="PANTHER" id="PTHR46384">
    <property type="entry name" value="MOTILE SPERM DOMAIN-CONTAINING PROTEIN 2"/>
    <property type="match status" value="1"/>
</dbReference>
<organism evidence="5 6">
    <name type="scientific">Clunio marinus</name>
    <dbReference type="NCBI Taxonomy" id="568069"/>
    <lineage>
        <taxon>Eukaryota</taxon>
        <taxon>Metazoa</taxon>
        <taxon>Ecdysozoa</taxon>
        <taxon>Arthropoda</taxon>
        <taxon>Hexapoda</taxon>
        <taxon>Insecta</taxon>
        <taxon>Pterygota</taxon>
        <taxon>Neoptera</taxon>
        <taxon>Endopterygota</taxon>
        <taxon>Diptera</taxon>
        <taxon>Nematocera</taxon>
        <taxon>Chironomoidea</taxon>
        <taxon>Chironomidae</taxon>
        <taxon>Clunio</taxon>
    </lineage>
</organism>
<feature type="transmembrane region" description="Helical" evidence="3">
    <location>
        <begin position="224"/>
        <end position="243"/>
    </location>
</feature>
<dbReference type="EMBL" id="CVRI01000035">
    <property type="protein sequence ID" value="CRK92777.1"/>
    <property type="molecule type" value="Genomic_DNA"/>
</dbReference>
<keyword evidence="1" id="KW-0175">Coiled coil</keyword>